<reference evidence="4" key="1">
    <citation type="journal article" date="2019" name="Int. J. Syst. Evol. Microbiol.">
        <title>The Global Catalogue of Microorganisms (GCM) 10K type strain sequencing project: providing services to taxonomists for standard genome sequencing and annotation.</title>
        <authorList>
            <consortium name="The Broad Institute Genomics Platform"/>
            <consortium name="The Broad Institute Genome Sequencing Center for Infectious Disease"/>
            <person name="Wu L."/>
            <person name="Ma J."/>
        </authorList>
    </citation>
    <scope>NUCLEOTIDE SEQUENCE [LARGE SCALE GENOMIC DNA]</scope>
    <source>
        <strain evidence="4">JCM 17705</strain>
    </source>
</reference>
<feature type="transmembrane region" description="Helical" evidence="2">
    <location>
        <begin position="18"/>
        <end position="42"/>
    </location>
</feature>
<protein>
    <submittedName>
        <fullName evidence="3">DUF4175 family protein</fullName>
    </submittedName>
</protein>
<evidence type="ECO:0000256" key="2">
    <source>
        <dbReference type="SAM" id="Phobius"/>
    </source>
</evidence>
<evidence type="ECO:0000256" key="1">
    <source>
        <dbReference type="SAM" id="MobiDB-lite"/>
    </source>
</evidence>
<accession>A0ABP8GRR9</accession>
<keyword evidence="2" id="KW-0812">Transmembrane</keyword>
<keyword evidence="2" id="KW-0472">Membrane</keyword>
<gene>
    <name evidence="3" type="ORF">GCM10023149_32770</name>
</gene>
<proteinExistence type="predicted"/>
<dbReference type="EMBL" id="BAABFT010000008">
    <property type="protein sequence ID" value="GAA4328635.1"/>
    <property type="molecule type" value="Genomic_DNA"/>
</dbReference>
<keyword evidence="2" id="KW-1133">Transmembrane helix</keyword>
<feature type="compositionally biased region" description="Basic and acidic residues" evidence="1">
    <location>
        <begin position="468"/>
        <end position="482"/>
    </location>
</feature>
<evidence type="ECO:0000313" key="4">
    <source>
        <dbReference type="Proteomes" id="UP001500582"/>
    </source>
</evidence>
<dbReference type="RefSeq" id="WP_345212212.1">
    <property type="nucleotide sequence ID" value="NZ_BAABFT010000008.1"/>
</dbReference>
<feature type="transmembrane region" description="Helical" evidence="2">
    <location>
        <begin position="48"/>
        <end position="65"/>
    </location>
</feature>
<name>A0ABP8GRR9_9SPHI</name>
<evidence type="ECO:0000313" key="3">
    <source>
        <dbReference type="EMBL" id="GAA4328635.1"/>
    </source>
</evidence>
<comment type="caution">
    <text evidence="3">The sequence shown here is derived from an EMBL/GenBank/DDBJ whole genome shotgun (WGS) entry which is preliminary data.</text>
</comment>
<organism evidence="3 4">
    <name type="scientific">Mucilaginibacter gynuensis</name>
    <dbReference type="NCBI Taxonomy" id="1302236"/>
    <lineage>
        <taxon>Bacteria</taxon>
        <taxon>Pseudomonadati</taxon>
        <taxon>Bacteroidota</taxon>
        <taxon>Sphingobacteriia</taxon>
        <taxon>Sphingobacteriales</taxon>
        <taxon>Sphingobacteriaceae</taxon>
        <taxon>Mucilaginibacter</taxon>
    </lineage>
</organism>
<feature type="region of interest" description="Disordered" evidence="1">
    <location>
        <begin position="466"/>
        <end position="492"/>
    </location>
</feature>
<keyword evidence="4" id="KW-1185">Reference proteome</keyword>
<feature type="transmembrane region" description="Helical" evidence="2">
    <location>
        <begin position="129"/>
        <end position="147"/>
    </location>
</feature>
<sequence>MANTQGIHKLQQVKQRYIFYRVLAALLLAAALGIAVGAVLFIVFHLPVYSGIAVFVVMLLILLAISKSWQISDANIAAMLNSSYAELEESAQLIIKPINELNLLETLQVQKVNEILQTLPGTPKHYAGYLKFPLIALLVAVVFGAILSRVDLSNNSPLSAAEIQQKKALPPEKVLPQIESLSISITPPAYTHKPQREQDRFTITVEDGGRVSWNIKTNIIIKNAYLLLNDKEVIPLKSADNKGWSAQKVFNKPGFYQVGIDGKLSELYQIQLIKDTPPLIHIKTPKPYTYIDAGEVPKVTVNTQVSDDYGVNNAFINATVAKGKGESVKFKEYKLAFPTVFSGNTKYDVQRVIDLNALKMEPGDELYFYVQAHDTHNQQSRTDVYTVAIQDTAELLSMDGVLTGANIKPEFFRSERQIIIDAEQLLKEKDTISAQRFKDRSNDLGIDQKLLRLRYGKFLGEEAENNIGDDRFDKDDHDHDGSEDNGASDFGNAQKAIEPYSHKHDNAEDATYFEPAIKEQLKATLTEMWKAELQLRLFKPQAALPFAYKALRLLKDLQQKSRSYVAKASYKPTPLKWEKRLSGELDKIISPTDKETLKPAADQHETLKKAVTVLGKLKYNPKINDSEKRLLQLANLQLSQRASVQPAAYLPALSAMRRLLWAGEKINAADIGIVERAVQKTLVTVKAMPKAEAAPADMGLSADYFKNLNR</sequence>
<dbReference type="Proteomes" id="UP001500582">
    <property type="component" value="Unassembled WGS sequence"/>
</dbReference>